<accession>A0A552VA59</accession>
<organism evidence="2 3">
    <name type="scientific">Flavobacterium zepuense</name>
    <dbReference type="NCBI Taxonomy" id="2593302"/>
    <lineage>
        <taxon>Bacteria</taxon>
        <taxon>Pseudomonadati</taxon>
        <taxon>Bacteroidota</taxon>
        <taxon>Flavobacteriia</taxon>
        <taxon>Flavobacteriales</taxon>
        <taxon>Flavobacteriaceae</taxon>
        <taxon>Flavobacterium</taxon>
    </lineage>
</organism>
<proteinExistence type="predicted"/>
<dbReference type="EMBL" id="VJVZ01000001">
    <property type="protein sequence ID" value="TRW27366.1"/>
    <property type="molecule type" value="Genomic_DNA"/>
</dbReference>
<dbReference type="AlphaFoldDB" id="A0A552VA59"/>
<dbReference type="OrthoDB" id="1363133at2"/>
<gene>
    <name evidence="2" type="ORF">FMM05_01635</name>
</gene>
<protein>
    <recommendedName>
        <fullName evidence="1">DUF7674 domain-containing protein</fullName>
    </recommendedName>
</protein>
<sequence length="93" mass="10374">MKNNVKTVAAKAAQFAEITKNCIRLGNILRAKKCLDIAELLFSTDSNETKNAIGNVYVYSVSTFMELKHCTVSKLFPPSLKQEYISQINTSEV</sequence>
<evidence type="ECO:0000313" key="2">
    <source>
        <dbReference type="EMBL" id="TRW27366.1"/>
    </source>
</evidence>
<reference evidence="2 3" key="1">
    <citation type="submission" date="2019-07" db="EMBL/GenBank/DDBJ databases">
        <title>Flavobacterium sp. nov., isolated from glacier ice.</title>
        <authorList>
            <person name="Liu Q."/>
            <person name="Xin Y.-H."/>
        </authorList>
    </citation>
    <scope>NUCLEOTIDE SEQUENCE [LARGE SCALE GENOMIC DNA]</scope>
    <source>
        <strain evidence="2 3">ZT4R6</strain>
    </source>
</reference>
<dbReference type="Pfam" id="PF24722">
    <property type="entry name" value="DUF7674"/>
    <property type="match status" value="1"/>
</dbReference>
<feature type="domain" description="DUF7674" evidence="1">
    <location>
        <begin position="13"/>
        <end position="88"/>
    </location>
</feature>
<comment type="caution">
    <text evidence="2">The sequence shown here is derived from an EMBL/GenBank/DDBJ whole genome shotgun (WGS) entry which is preliminary data.</text>
</comment>
<dbReference type="InterPro" id="IPR056091">
    <property type="entry name" value="DUF7674"/>
</dbReference>
<dbReference type="Proteomes" id="UP000320643">
    <property type="component" value="Unassembled WGS sequence"/>
</dbReference>
<evidence type="ECO:0000259" key="1">
    <source>
        <dbReference type="Pfam" id="PF24722"/>
    </source>
</evidence>
<dbReference type="RefSeq" id="WP_143371592.1">
    <property type="nucleotide sequence ID" value="NZ_VJVZ01000001.1"/>
</dbReference>
<keyword evidence="3" id="KW-1185">Reference proteome</keyword>
<evidence type="ECO:0000313" key="3">
    <source>
        <dbReference type="Proteomes" id="UP000320643"/>
    </source>
</evidence>
<name>A0A552VA59_9FLAO</name>